<dbReference type="InterPro" id="IPR017818">
    <property type="entry name" value="Plasmid_partition_RepA"/>
</dbReference>
<protein>
    <submittedName>
        <fullName evidence="2">Plasmid partitioning protein RepA</fullName>
    </submittedName>
</protein>
<dbReference type="NCBIfam" id="NF010443">
    <property type="entry name" value="PRK13869.1"/>
    <property type="match status" value="1"/>
</dbReference>
<feature type="domain" description="AAA" evidence="1">
    <location>
        <begin position="120"/>
        <end position="302"/>
    </location>
</feature>
<dbReference type="Pfam" id="PF13614">
    <property type="entry name" value="AAA_31"/>
    <property type="match status" value="1"/>
</dbReference>
<gene>
    <name evidence="2" type="primary">repA</name>
    <name evidence="2" type="ORF">DYI37_18200</name>
</gene>
<dbReference type="InterPro" id="IPR050678">
    <property type="entry name" value="DNA_Partitioning_ATPase"/>
</dbReference>
<dbReference type="AlphaFoldDB" id="A0A371WYH2"/>
<dbReference type="Proteomes" id="UP000264310">
    <property type="component" value="Unassembled WGS sequence"/>
</dbReference>
<name>A0A371WYH2_9HYPH</name>
<dbReference type="PANTHER" id="PTHR13696:SF52">
    <property type="entry name" value="PARA FAMILY PROTEIN CT_582"/>
    <property type="match status" value="1"/>
</dbReference>
<dbReference type="InterPro" id="IPR025669">
    <property type="entry name" value="AAA_dom"/>
</dbReference>
<reference evidence="2 3" key="1">
    <citation type="submission" date="2018-08" db="EMBL/GenBank/DDBJ databases">
        <title>Fulvimarina sp. 85, whole genome shotgun sequence.</title>
        <authorList>
            <person name="Tuo L."/>
        </authorList>
    </citation>
    <scope>NUCLEOTIDE SEQUENCE [LARGE SCALE GENOMIC DNA]</scope>
    <source>
        <strain evidence="2 3">85</strain>
    </source>
</reference>
<dbReference type="Gene3D" id="3.40.50.300">
    <property type="entry name" value="P-loop containing nucleotide triphosphate hydrolases"/>
    <property type="match status" value="1"/>
</dbReference>
<evidence type="ECO:0000259" key="1">
    <source>
        <dbReference type="Pfam" id="PF13614"/>
    </source>
</evidence>
<accession>A0A371WYH2</accession>
<dbReference type="NCBIfam" id="TIGR03453">
    <property type="entry name" value="partition_RepA"/>
    <property type="match status" value="1"/>
</dbReference>
<proteinExistence type="predicted"/>
<dbReference type="RefSeq" id="WP_116684710.1">
    <property type="nucleotide sequence ID" value="NZ_QURL01000010.1"/>
</dbReference>
<evidence type="ECO:0000313" key="2">
    <source>
        <dbReference type="EMBL" id="RFC61986.1"/>
    </source>
</evidence>
<dbReference type="PANTHER" id="PTHR13696">
    <property type="entry name" value="P-LOOP CONTAINING NUCLEOSIDE TRIPHOSPHATE HYDROLASE"/>
    <property type="match status" value="1"/>
</dbReference>
<dbReference type="OrthoDB" id="9777757at2"/>
<dbReference type="SUPFAM" id="SSF52540">
    <property type="entry name" value="P-loop containing nucleoside triphosphate hydrolases"/>
    <property type="match status" value="1"/>
</dbReference>
<dbReference type="InterPro" id="IPR027417">
    <property type="entry name" value="P-loop_NTPase"/>
</dbReference>
<dbReference type="EMBL" id="QURL01000010">
    <property type="protein sequence ID" value="RFC61986.1"/>
    <property type="molecule type" value="Genomic_DNA"/>
</dbReference>
<organism evidence="2 3">
    <name type="scientific">Fulvimarina endophytica</name>
    <dbReference type="NCBI Taxonomy" id="2293836"/>
    <lineage>
        <taxon>Bacteria</taxon>
        <taxon>Pseudomonadati</taxon>
        <taxon>Pseudomonadota</taxon>
        <taxon>Alphaproteobacteria</taxon>
        <taxon>Hyphomicrobiales</taxon>
        <taxon>Aurantimonadaceae</taxon>
        <taxon>Fulvimarina</taxon>
    </lineage>
</organism>
<sequence length="410" mass="45092">MTKQAARRADEQIARDAELLSGQLSAMRERLFPPTAQKALRAFTSGEAAKLIGVSDGYLRQLSISGEGPQPETHANGRRSYTLDVINDLRRHLAGQHEPGSAKARQYLKWRDGQAGEHLQVVAVTNFKGGSGKTTTSAHLAQYLALQGYRTLAVDLDPQASFSALLGYQPELDLKDNETLYAAIRYDERKRPLREVVRKTYFDGLDLVPGNLELQEFEHTTPRQLAERGGTASGDEAAELPFFARVGAAIEEVGEDYDVVVIDCPPQLGFLTLGALCAATSVLVTVHPQMLDVASMSQFLFMTSDLLAVVREAGAELNFDFLRYLVTRYEPHDGPQAQIAGFLRAQFGARVLTNAMVKSTAISDAGLTKQTLYEVGRENFSRGTYDRAIEALTAVNLEVETLLRQAWGRI</sequence>
<evidence type="ECO:0000313" key="3">
    <source>
        <dbReference type="Proteomes" id="UP000264310"/>
    </source>
</evidence>
<comment type="caution">
    <text evidence="2">The sequence shown here is derived from an EMBL/GenBank/DDBJ whole genome shotgun (WGS) entry which is preliminary data.</text>
</comment>
<keyword evidence="3" id="KW-1185">Reference proteome</keyword>
<dbReference type="CDD" id="cd02042">
    <property type="entry name" value="ParAB_family"/>
    <property type="match status" value="1"/>
</dbReference>